<dbReference type="PANTHER" id="PTHR45661:SF3">
    <property type="entry name" value="IG-LIKE DOMAIN-CONTAINING PROTEIN"/>
    <property type="match status" value="1"/>
</dbReference>
<dbReference type="KEGG" id="ehx:EMIHUDRAFT_309033"/>
<dbReference type="EnsemblProtists" id="EOD41207">
    <property type="protein sequence ID" value="EOD41207"/>
    <property type="gene ID" value="EMIHUDRAFT_309033"/>
</dbReference>
<dbReference type="GeneID" id="17286477"/>
<dbReference type="InterPro" id="IPR053139">
    <property type="entry name" value="Surface_bspA-like"/>
</dbReference>
<proteinExistence type="predicted"/>
<dbReference type="STRING" id="2903.R1CY25"/>
<sequence length="227" mass="24539">MDRRPQAGTTVLDVGGWRVVVTDGHTVLPDGMTHLPDDAFYGHRSALISVVCPSSLVSIGDRAFYSNFYLTSITLPAGLTSIGESAFYYCCSLASISSVDSHALFTFPASLASIGRYAFYAGRIDFAPIMPGSSRTRVTVPATAQIGEEAFPYAATILRVPPASMRAQERLLFFYKGALAYKRCRPGLLGWLERAQIRLGAYGPDGAARQRDLEEFEGDCALAAIHA</sequence>
<dbReference type="HOGENOM" id="CLU_034334_3_0_1"/>
<evidence type="ECO:0000313" key="2">
    <source>
        <dbReference type="Proteomes" id="UP000013827"/>
    </source>
</evidence>
<dbReference type="GeneID" id="17273509"/>
<name>A0A0D3JWS8_EMIH1</name>
<dbReference type="EnsemblProtists" id="EOD27963">
    <property type="protein sequence ID" value="EOD27963"/>
    <property type="gene ID" value="EMIHUDRAFT_235437"/>
</dbReference>
<dbReference type="PaxDb" id="2903-EOD27963"/>
<dbReference type="PANTHER" id="PTHR45661">
    <property type="entry name" value="SURFACE ANTIGEN"/>
    <property type="match status" value="1"/>
</dbReference>
<dbReference type="Gene3D" id="3.80.10.10">
    <property type="entry name" value="Ribonuclease Inhibitor"/>
    <property type="match status" value="1"/>
</dbReference>
<dbReference type="Proteomes" id="UP000013827">
    <property type="component" value="Unassembled WGS sequence"/>
</dbReference>
<protein>
    <recommendedName>
        <fullName evidence="3">Leucine-rich repeat domain-containing protein</fullName>
    </recommendedName>
</protein>
<evidence type="ECO:0000313" key="1">
    <source>
        <dbReference type="EnsemblProtists" id="EOD27963"/>
    </source>
</evidence>
<accession>A0A0D3JWS8</accession>
<dbReference type="RefSeq" id="XP_005780392.1">
    <property type="nucleotide sequence ID" value="XM_005780335.1"/>
</dbReference>
<dbReference type="Pfam" id="PF13306">
    <property type="entry name" value="LRR_5"/>
    <property type="match status" value="1"/>
</dbReference>
<reference evidence="2" key="1">
    <citation type="journal article" date="2013" name="Nature">
        <title>Pan genome of the phytoplankton Emiliania underpins its global distribution.</title>
        <authorList>
            <person name="Read B.A."/>
            <person name="Kegel J."/>
            <person name="Klute M.J."/>
            <person name="Kuo A."/>
            <person name="Lefebvre S.C."/>
            <person name="Maumus F."/>
            <person name="Mayer C."/>
            <person name="Miller J."/>
            <person name="Monier A."/>
            <person name="Salamov A."/>
            <person name="Young J."/>
            <person name="Aguilar M."/>
            <person name="Claverie J.M."/>
            <person name="Frickenhaus S."/>
            <person name="Gonzalez K."/>
            <person name="Herman E.K."/>
            <person name="Lin Y.C."/>
            <person name="Napier J."/>
            <person name="Ogata H."/>
            <person name="Sarno A.F."/>
            <person name="Shmutz J."/>
            <person name="Schroeder D."/>
            <person name="de Vargas C."/>
            <person name="Verret F."/>
            <person name="von Dassow P."/>
            <person name="Valentin K."/>
            <person name="Van de Peer Y."/>
            <person name="Wheeler G."/>
            <person name="Dacks J.B."/>
            <person name="Delwiche C.F."/>
            <person name="Dyhrman S.T."/>
            <person name="Glockner G."/>
            <person name="John U."/>
            <person name="Richards T."/>
            <person name="Worden A.Z."/>
            <person name="Zhang X."/>
            <person name="Grigoriev I.V."/>
            <person name="Allen A.E."/>
            <person name="Bidle K."/>
            <person name="Borodovsky M."/>
            <person name="Bowler C."/>
            <person name="Brownlee C."/>
            <person name="Cock J.M."/>
            <person name="Elias M."/>
            <person name="Gladyshev V.N."/>
            <person name="Groth M."/>
            <person name="Guda C."/>
            <person name="Hadaegh A."/>
            <person name="Iglesias-Rodriguez M.D."/>
            <person name="Jenkins J."/>
            <person name="Jones B.M."/>
            <person name="Lawson T."/>
            <person name="Leese F."/>
            <person name="Lindquist E."/>
            <person name="Lobanov A."/>
            <person name="Lomsadze A."/>
            <person name="Malik S.B."/>
            <person name="Marsh M.E."/>
            <person name="Mackinder L."/>
            <person name="Mock T."/>
            <person name="Mueller-Roeber B."/>
            <person name="Pagarete A."/>
            <person name="Parker M."/>
            <person name="Probert I."/>
            <person name="Quesneville H."/>
            <person name="Raines C."/>
            <person name="Rensing S.A."/>
            <person name="Riano-Pachon D.M."/>
            <person name="Richier S."/>
            <person name="Rokitta S."/>
            <person name="Shiraiwa Y."/>
            <person name="Soanes D.M."/>
            <person name="van der Giezen M."/>
            <person name="Wahlund T.M."/>
            <person name="Williams B."/>
            <person name="Wilson W."/>
            <person name="Wolfe G."/>
            <person name="Wurch L.L."/>
        </authorList>
    </citation>
    <scope>NUCLEOTIDE SEQUENCE</scope>
</reference>
<dbReference type="RefSeq" id="XP_005793636.1">
    <property type="nucleotide sequence ID" value="XM_005793579.1"/>
</dbReference>
<dbReference type="InterPro" id="IPR026906">
    <property type="entry name" value="LRR_5"/>
</dbReference>
<dbReference type="InterPro" id="IPR032675">
    <property type="entry name" value="LRR_dom_sf"/>
</dbReference>
<evidence type="ECO:0008006" key="3">
    <source>
        <dbReference type="Google" id="ProtNLM"/>
    </source>
</evidence>
<dbReference type="AlphaFoldDB" id="A0A0D3JWS8"/>
<organism evidence="1 2">
    <name type="scientific">Emiliania huxleyi (strain CCMP1516)</name>
    <dbReference type="NCBI Taxonomy" id="280463"/>
    <lineage>
        <taxon>Eukaryota</taxon>
        <taxon>Haptista</taxon>
        <taxon>Haptophyta</taxon>
        <taxon>Prymnesiophyceae</taxon>
        <taxon>Isochrysidales</taxon>
        <taxon>Noelaerhabdaceae</taxon>
        <taxon>Emiliania</taxon>
    </lineage>
</organism>
<dbReference type="KEGG" id="ehx:EMIHUDRAFT_235437"/>
<keyword evidence="2" id="KW-1185">Reference proteome</keyword>
<reference evidence="1" key="2">
    <citation type="submission" date="2024-10" db="UniProtKB">
        <authorList>
            <consortium name="EnsemblProtists"/>
        </authorList>
    </citation>
    <scope>IDENTIFICATION</scope>
</reference>